<dbReference type="Proteomes" id="UP000184096">
    <property type="component" value="Chromosome I"/>
</dbReference>
<organism evidence="1 2">
    <name type="scientific">Bradyrhizobium erythrophlei</name>
    <dbReference type="NCBI Taxonomy" id="1437360"/>
    <lineage>
        <taxon>Bacteria</taxon>
        <taxon>Pseudomonadati</taxon>
        <taxon>Pseudomonadota</taxon>
        <taxon>Alphaproteobacteria</taxon>
        <taxon>Hyphomicrobiales</taxon>
        <taxon>Nitrobacteraceae</taxon>
        <taxon>Bradyrhizobium</taxon>
    </lineage>
</organism>
<reference evidence="2" key="1">
    <citation type="submission" date="2016-11" db="EMBL/GenBank/DDBJ databases">
        <authorList>
            <person name="Varghese N."/>
            <person name="Submissions S."/>
        </authorList>
    </citation>
    <scope>NUCLEOTIDE SEQUENCE [LARGE SCALE GENOMIC DNA]</scope>
    <source>
        <strain evidence="2">GAS401</strain>
    </source>
</reference>
<accession>A0A1M7UXX5</accession>
<evidence type="ECO:0000313" key="2">
    <source>
        <dbReference type="Proteomes" id="UP000184096"/>
    </source>
</evidence>
<gene>
    <name evidence="1" type="ORF">SAMN05444170_7388</name>
</gene>
<name>A0A1M7UXX5_9BRAD</name>
<evidence type="ECO:0000313" key="1">
    <source>
        <dbReference type="EMBL" id="SHN87819.1"/>
    </source>
</evidence>
<proteinExistence type="predicted"/>
<keyword evidence="2" id="KW-1185">Reference proteome</keyword>
<dbReference type="EMBL" id="LT670849">
    <property type="protein sequence ID" value="SHN87819.1"/>
    <property type="molecule type" value="Genomic_DNA"/>
</dbReference>
<protein>
    <submittedName>
        <fullName evidence="1">Uncharacterized protein</fullName>
    </submittedName>
</protein>
<dbReference type="AlphaFoldDB" id="A0A1M7UXX5"/>
<sequence length="76" mass="8787">MQIWAIVKKSTRSLRSVVPIAARSVWLLKVFETCVLSYNFAVARLGRYLVFVSGYAIFTRRMKARKLVGYSRITLE</sequence>